<dbReference type="Proteomes" id="UP001287356">
    <property type="component" value="Unassembled WGS sequence"/>
</dbReference>
<feature type="region of interest" description="Disordered" evidence="1">
    <location>
        <begin position="175"/>
        <end position="216"/>
    </location>
</feature>
<sequence length="216" mass="23900">MARGVRRSQREHPNRPLLKPPHPIAIPTPVPMLHSQLSWGMWLSFQGVLAGHEHKEGNKTTHARHIRRGDEALRNRAGFTGEGMGGAGGEIHPQFFTGVERAALVEWKHQRQHRCGNEQGSKKVDKAGSGDQSTRRTASGRGGLSAASATAHPLKAGRLVYSRLWYRVARHDRSARQGATLQPFRSVSTRVKPSSKTREFGAPNFHSNQQSCRKSS</sequence>
<evidence type="ECO:0000256" key="1">
    <source>
        <dbReference type="SAM" id="MobiDB-lite"/>
    </source>
</evidence>
<dbReference type="AlphaFoldDB" id="A0AAE0NAT9"/>
<organism evidence="2 3">
    <name type="scientific">Lasiosphaeria ovina</name>
    <dbReference type="NCBI Taxonomy" id="92902"/>
    <lineage>
        <taxon>Eukaryota</taxon>
        <taxon>Fungi</taxon>
        <taxon>Dikarya</taxon>
        <taxon>Ascomycota</taxon>
        <taxon>Pezizomycotina</taxon>
        <taxon>Sordariomycetes</taxon>
        <taxon>Sordariomycetidae</taxon>
        <taxon>Sordariales</taxon>
        <taxon>Lasiosphaeriaceae</taxon>
        <taxon>Lasiosphaeria</taxon>
    </lineage>
</organism>
<feature type="compositionally biased region" description="Low complexity" evidence="1">
    <location>
        <begin position="135"/>
        <end position="149"/>
    </location>
</feature>
<feature type="region of interest" description="Disordered" evidence="1">
    <location>
        <begin position="110"/>
        <end position="149"/>
    </location>
</feature>
<proteinExistence type="predicted"/>
<comment type="caution">
    <text evidence="2">The sequence shown here is derived from an EMBL/GenBank/DDBJ whole genome shotgun (WGS) entry which is preliminary data.</text>
</comment>
<accession>A0AAE0NAT9</accession>
<reference evidence="2" key="2">
    <citation type="submission" date="2023-06" db="EMBL/GenBank/DDBJ databases">
        <authorList>
            <consortium name="Lawrence Berkeley National Laboratory"/>
            <person name="Haridas S."/>
            <person name="Hensen N."/>
            <person name="Bonometti L."/>
            <person name="Westerberg I."/>
            <person name="Brannstrom I.O."/>
            <person name="Guillou S."/>
            <person name="Cros-Aarteil S."/>
            <person name="Calhoun S."/>
            <person name="Kuo A."/>
            <person name="Mondo S."/>
            <person name="Pangilinan J."/>
            <person name="Riley R."/>
            <person name="Labutti K."/>
            <person name="Andreopoulos B."/>
            <person name="Lipzen A."/>
            <person name="Chen C."/>
            <person name="Yanf M."/>
            <person name="Daum C."/>
            <person name="Ng V."/>
            <person name="Clum A."/>
            <person name="Steindorff A."/>
            <person name="Ohm R."/>
            <person name="Martin F."/>
            <person name="Silar P."/>
            <person name="Natvig D."/>
            <person name="Lalanne C."/>
            <person name="Gautier V."/>
            <person name="Ament-Velasquez S.L."/>
            <person name="Kruys A."/>
            <person name="Hutchinson M.I."/>
            <person name="Powell A.J."/>
            <person name="Barry K."/>
            <person name="Miller A.N."/>
            <person name="Grigoriev I.V."/>
            <person name="Debuchy R."/>
            <person name="Gladieux P."/>
            <person name="Thoren M.H."/>
            <person name="Johannesson H."/>
        </authorList>
    </citation>
    <scope>NUCLEOTIDE SEQUENCE</scope>
    <source>
        <strain evidence="2">CBS 958.72</strain>
    </source>
</reference>
<evidence type="ECO:0000313" key="2">
    <source>
        <dbReference type="EMBL" id="KAK3377127.1"/>
    </source>
</evidence>
<dbReference type="EMBL" id="JAULSN010000003">
    <property type="protein sequence ID" value="KAK3377127.1"/>
    <property type="molecule type" value="Genomic_DNA"/>
</dbReference>
<feature type="compositionally biased region" description="Polar residues" evidence="1">
    <location>
        <begin position="205"/>
        <end position="216"/>
    </location>
</feature>
<reference evidence="2" key="1">
    <citation type="journal article" date="2023" name="Mol. Phylogenet. Evol.">
        <title>Genome-scale phylogeny and comparative genomics of the fungal order Sordariales.</title>
        <authorList>
            <person name="Hensen N."/>
            <person name="Bonometti L."/>
            <person name="Westerberg I."/>
            <person name="Brannstrom I.O."/>
            <person name="Guillou S."/>
            <person name="Cros-Aarteil S."/>
            <person name="Calhoun S."/>
            <person name="Haridas S."/>
            <person name="Kuo A."/>
            <person name="Mondo S."/>
            <person name="Pangilinan J."/>
            <person name="Riley R."/>
            <person name="LaButti K."/>
            <person name="Andreopoulos B."/>
            <person name="Lipzen A."/>
            <person name="Chen C."/>
            <person name="Yan M."/>
            <person name="Daum C."/>
            <person name="Ng V."/>
            <person name="Clum A."/>
            <person name="Steindorff A."/>
            <person name="Ohm R.A."/>
            <person name="Martin F."/>
            <person name="Silar P."/>
            <person name="Natvig D.O."/>
            <person name="Lalanne C."/>
            <person name="Gautier V."/>
            <person name="Ament-Velasquez S.L."/>
            <person name="Kruys A."/>
            <person name="Hutchinson M.I."/>
            <person name="Powell A.J."/>
            <person name="Barry K."/>
            <person name="Miller A.N."/>
            <person name="Grigoriev I.V."/>
            <person name="Debuchy R."/>
            <person name="Gladieux P."/>
            <person name="Hiltunen Thoren M."/>
            <person name="Johannesson H."/>
        </authorList>
    </citation>
    <scope>NUCLEOTIDE SEQUENCE</scope>
    <source>
        <strain evidence="2">CBS 958.72</strain>
    </source>
</reference>
<protein>
    <submittedName>
        <fullName evidence="2">Uncharacterized protein</fullName>
    </submittedName>
</protein>
<name>A0AAE0NAT9_9PEZI</name>
<gene>
    <name evidence="2" type="ORF">B0T24DRAFT_235680</name>
</gene>
<keyword evidence="3" id="KW-1185">Reference proteome</keyword>
<feature type="compositionally biased region" description="Polar residues" evidence="1">
    <location>
        <begin position="177"/>
        <end position="194"/>
    </location>
</feature>
<evidence type="ECO:0000313" key="3">
    <source>
        <dbReference type="Proteomes" id="UP001287356"/>
    </source>
</evidence>
<feature type="region of interest" description="Disordered" evidence="1">
    <location>
        <begin position="1"/>
        <end position="24"/>
    </location>
</feature>